<dbReference type="Proteomes" id="UP000541857">
    <property type="component" value="Unassembled WGS sequence"/>
</dbReference>
<dbReference type="PANTHER" id="PTHR12526:SF630">
    <property type="entry name" value="GLYCOSYLTRANSFERASE"/>
    <property type="match status" value="1"/>
</dbReference>
<proteinExistence type="predicted"/>
<evidence type="ECO:0000313" key="4">
    <source>
        <dbReference type="Proteomes" id="UP000541857"/>
    </source>
</evidence>
<name>A0A7W2M6H9_9FLAO</name>
<feature type="transmembrane region" description="Helical" evidence="1">
    <location>
        <begin position="90"/>
        <end position="109"/>
    </location>
</feature>
<keyword evidence="4" id="KW-1185">Reference proteome</keyword>
<dbReference type="EMBL" id="JACGLT010000010">
    <property type="protein sequence ID" value="MBA6153573.1"/>
    <property type="molecule type" value="Genomic_DNA"/>
</dbReference>
<sequence length="366" mass="41385">MPKKKIDFVISSLTHGGAERVLVLMANSLARNINNEVSVIVLYKANESYTLNSAVKRIQLKQSRFIPTFTLDSIINLTTYYRIKSRRPDFLISFLTTTNFIAIIVAKVFSIKIIAQEHISYFGSIQDNGFITKITRKYLYKMADKVTVLTYNDVSGYKKLGVDVCVMPNPCSFKPITDNSHPRDKIILAVGNLDRHHHKGFDNLISIMAPILEEYPDWQLKIAGSGEIGLKYLTELAKEKNILEKIIFTGFINNISEVMHQSSIFILPSRFEGLPMVLLEAMSQGMACIAYNCKTGPSDIIENNKNGLLIDDQNIAKMQGGLRKLLMSENLRLRLSNEGVKSLDKYDVLAITKRYEALFEKIMTAK</sequence>
<gene>
    <name evidence="3" type="ORF">H3Z82_12635</name>
</gene>
<dbReference type="SUPFAM" id="SSF53756">
    <property type="entry name" value="UDP-Glycosyltransferase/glycogen phosphorylase"/>
    <property type="match status" value="1"/>
</dbReference>
<dbReference type="Gene3D" id="3.40.50.2000">
    <property type="entry name" value="Glycogen Phosphorylase B"/>
    <property type="match status" value="2"/>
</dbReference>
<reference evidence="3 4" key="1">
    <citation type="submission" date="2020-07" db="EMBL/GenBank/DDBJ databases">
        <title>Bacterium isolated from marine sediment.</title>
        <authorList>
            <person name="Shang D."/>
        </authorList>
    </citation>
    <scope>NUCLEOTIDE SEQUENCE [LARGE SCALE GENOMIC DNA]</scope>
    <source>
        <strain evidence="3 4">F6074</strain>
    </source>
</reference>
<evidence type="ECO:0000259" key="2">
    <source>
        <dbReference type="Pfam" id="PF00534"/>
    </source>
</evidence>
<dbReference type="RefSeq" id="WP_182205873.1">
    <property type="nucleotide sequence ID" value="NZ_JACGLT010000010.1"/>
</dbReference>
<comment type="caution">
    <text evidence="3">The sequence shown here is derived from an EMBL/GenBank/DDBJ whole genome shotgun (WGS) entry which is preliminary data.</text>
</comment>
<dbReference type="PANTHER" id="PTHR12526">
    <property type="entry name" value="GLYCOSYLTRANSFERASE"/>
    <property type="match status" value="1"/>
</dbReference>
<evidence type="ECO:0000313" key="3">
    <source>
        <dbReference type="EMBL" id="MBA6153573.1"/>
    </source>
</evidence>
<organism evidence="3 4">
    <name type="scientific">Gelidibacter maritimus</name>
    <dbReference type="NCBI Taxonomy" id="2761487"/>
    <lineage>
        <taxon>Bacteria</taxon>
        <taxon>Pseudomonadati</taxon>
        <taxon>Bacteroidota</taxon>
        <taxon>Flavobacteriia</taxon>
        <taxon>Flavobacteriales</taxon>
        <taxon>Flavobacteriaceae</taxon>
        <taxon>Gelidibacter</taxon>
    </lineage>
</organism>
<keyword evidence="1" id="KW-1133">Transmembrane helix</keyword>
<dbReference type="InterPro" id="IPR001296">
    <property type="entry name" value="Glyco_trans_1"/>
</dbReference>
<dbReference type="CDD" id="cd03820">
    <property type="entry name" value="GT4_AmsD-like"/>
    <property type="match status" value="1"/>
</dbReference>
<accession>A0A7W2M6H9</accession>
<protein>
    <submittedName>
        <fullName evidence="3">Glycosyltransferase family 4 protein</fullName>
    </submittedName>
</protein>
<keyword evidence="1" id="KW-0472">Membrane</keyword>
<keyword evidence="1" id="KW-0812">Transmembrane</keyword>
<dbReference type="GO" id="GO:0016757">
    <property type="term" value="F:glycosyltransferase activity"/>
    <property type="evidence" value="ECO:0007669"/>
    <property type="project" value="InterPro"/>
</dbReference>
<feature type="domain" description="Glycosyl transferase family 1" evidence="2">
    <location>
        <begin position="182"/>
        <end position="339"/>
    </location>
</feature>
<evidence type="ECO:0000256" key="1">
    <source>
        <dbReference type="SAM" id="Phobius"/>
    </source>
</evidence>
<dbReference type="Pfam" id="PF00534">
    <property type="entry name" value="Glycos_transf_1"/>
    <property type="match status" value="1"/>
</dbReference>
<keyword evidence="3" id="KW-0808">Transferase</keyword>
<dbReference type="AlphaFoldDB" id="A0A7W2M6H9"/>